<evidence type="ECO:0000313" key="3">
    <source>
        <dbReference type="Proteomes" id="UP000837932"/>
    </source>
</evidence>
<accession>A0ABM9AME8</accession>
<comment type="caution">
    <text evidence="2">The sequence shown here is derived from an EMBL/GenBank/DDBJ whole genome shotgun (WGS) entry which is preliminary data.</text>
</comment>
<organism evidence="2 3">
    <name type="scientific">Emticicia aquatica</name>
    <dbReference type="NCBI Taxonomy" id="1681835"/>
    <lineage>
        <taxon>Bacteria</taxon>
        <taxon>Pseudomonadati</taxon>
        <taxon>Bacteroidota</taxon>
        <taxon>Cytophagia</taxon>
        <taxon>Cytophagales</taxon>
        <taxon>Leadbetterellaceae</taxon>
        <taxon>Emticicia</taxon>
    </lineage>
</organism>
<keyword evidence="1" id="KW-0472">Membrane</keyword>
<protein>
    <submittedName>
        <fullName evidence="2">Uncharacterized protein</fullName>
    </submittedName>
</protein>
<dbReference type="Proteomes" id="UP000837932">
    <property type="component" value="Unassembled WGS sequence"/>
</dbReference>
<gene>
    <name evidence="2" type="ORF">EMA8858_01105</name>
</gene>
<evidence type="ECO:0000256" key="1">
    <source>
        <dbReference type="SAM" id="Phobius"/>
    </source>
</evidence>
<name>A0ABM9AME8_9BACT</name>
<keyword evidence="1" id="KW-0812">Transmembrane</keyword>
<evidence type="ECO:0000313" key="2">
    <source>
        <dbReference type="EMBL" id="CAH0994985.1"/>
    </source>
</evidence>
<feature type="transmembrane region" description="Helical" evidence="1">
    <location>
        <begin position="30"/>
        <end position="52"/>
    </location>
</feature>
<keyword evidence="3" id="KW-1185">Reference proteome</keyword>
<proteinExistence type="predicted"/>
<reference evidence="2" key="1">
    <citation type="submission" date="2021-12" db="EMBL/GenBank/DDBJ databases">
        <authorList>
            <person name="Rodrigo-Torres L."/>
            <person name="Arahal R. D."/>
            <person name="Lucena T."/>
        </authorList>
    </citation>
    <scope>NUCLEOTIDE SEQUENCE</scope>
    <source>
        <strain evidence="2">CECT 8858</strain>
    </source>
</reference>
<dbReference type="EMBL" id="CAKLPY010000001">
    <property type="protein sequence ID" value="CAH0994985.1"/>
    <property type="molecule type" value="Genomic_DNA"/>
</dbReference>
<keyword evidence="1" id="KW-1133">Transmembrane helix</keyword>
<sequence length="53" mass="6307">MLNFLKNSIEKLILMDKINNSVCLKCFIKVYTLTSKSFTAFILTEFIIFLYYE</sequence>